<gene>
    <name evidence="2" type="ORF">F6B42_06990</name>
</gene>
<keyword evidence="2" id="KW-0378">Hydrolase</keyword>
<reference evidence="3" key="1">
    <citation type="submission" date="2019-09" db="EMBL/GenBank/DDBJ databases">
        <title>Mumia zhuanghuii sp. nov. isolated from the intestinal contents of plateau pika (Ochotona curzoniae) in the Qinghai-Tibet plateau of China.</title>
        <authorList>
            <person name="Tian Z."/>
        </authorList>
    </citation>
    <scope>NUCLEOTIDE SEQUENCE [LARGE SCALE GENOMIC DNA]</scope>
    <source>
        <strain evidence="3">DSM 25564</strain>
    </source>
</reference>
<name>A0A5J5IRR5_9MICO</name>
<evidence type="ECO:0000259" key="1">
    <source>
        <dbReference type="Pfam" id="PF13472"/>
    </source>
</evidence>
<organism evidence="2 3">
    <name type="scientific">Microbacterium radiodurans</name>
    <dbReference type="NCBI Taxonomy" id="661398"/>
    <lineage>
        <taxon>Bacteria</taxon>
        <taxon>Bacillati</taxon>
        <taxon>Actinomycetota</taxon>
        <taxon>Actinomycetes</taxon>
        <taxon>Micrococcales</taxon>
        <taxon>Microbacteriaceae</taxon>
        <taxon>Microbacterium</taxon>
    </lineage>
</organism>
<proteinExistence type="predicted"/>
<keyword evidence="3" id="KW-1185">Reference proteome</keyword>
<dbReference type="SUPFAM" id="SSF52266">
    <property type="entry name" value="SGNH hydrolase"/>
    <property type="match status" value="1"/>
</dbReference>
<dbReference type="InterPro" id="IPR053140">
    <property type="entry name" value="GDSL_Rv0518-like"/>
</dbReference>
<dbReference type="Gene3D" id="3.40.50.1110">
    <property type="entry name" value="SGNH hydrolase"/>
    <property type="match status" value="1"/>
</dbReference>
<dbReference type="GO" id="GO:0016787">
    <property type="term" value="F:hydrolase activity"/>
    <property type="evidence" value="ECO:0007669"/>
    <property type="project" value="UniProtKB-KW"/>
</dbReference>
<dbReference type="InterPro" id="IPR036514">
    <property type="entry name" value="SGNH_hydro_sf"/>
</dbReference>
<dbReference type="AlphaFoldDB" id="A0A5J5IRR5"/>
<evidence type="ECO:0000313" key="2">
    <source>
        <dbReference type="EMBL" id="KAA9086741.1"/>
    </source>
</evidence>
<dbReference type="PANTHER" id="PTHR43784">
    <property type="entry name" value="GDSL-LIKE LIPASE/ACYLHYDROLASE, PUTATIVE (AFU_ORTHOLOGUE AFUA_2G00820)-RELATED"/>
    <property type="match status" value="1"/>
</dbReference>
<sequence length="259" mass="27878">MNADTPASGIRYVAIGDSFTEGVGDELPDGVVRGWADLVAAGWADSLGRPIEYANLAIRGKLVRPIVDEQLEAALALEPTHLSFNGGGNDMLRPRTSIRDITDAFEQVAARCAESGVQLILLSGANPSAQLPLGGLIGRRGDELSAAVLELLGDRAGVITALNWPDRALTHPSFWSADRLHMNARGHHRVAARVLTALEEQAPDAWWSLPVAEAAPVLARGEYFREHLAPWVRRRLTGTSSGDGRRPKFGTWVEVAPTT</sequence>
<dbReference type="EMBL" id="VYRZ01000002">
    <property type="protein sequence ID" value="KAA9086741.1"/>
    <property type="molecule type" value="Genomic_DNA"/>
</dbReference>
<feature type="domain" description="SGNH hydrolase-type esterase" evidence="1">
    <location>
        <begin position="14"/>
        <end position="188"/>
    </location>
</feature>
<accession>A0A5J5IRR5</accession>
<dbReference type="PANTHER" id="PTHR43784:SF2">
    <property type="entry name" value="GDSL-LIKE LIPASE_ACYLHYDROLASE, PUTATIVE (AFU_ORTHOLOGUE AFUA_2G00820)-RELATED"/>
    <property type="match status" value="1"/>
</dbReference>
<dbReference type="CDD" id="cd01832">
    <property type="entry name" value="SGNH_hydrolase_like_1"/>
    <property type="match status" value="1"/>
</dbReference>
<dbReference type="RefSeq" id="WP_150418912.1">
    <property type="nucleotide sequence ID" value="NZ_VYRZ01000002.1"/>
</dbReference>
<dbReference type="Proteomes" id="UP000327039">
    <property type="component" value="Unassembled WGS sequence"/>
</dbReference>
<evidence type="ECO:0000313" key="3">
    <source>
        <dbReference type="Proteomes" id="UP000327039"/>
    </source>
</evidence>
<dbReference type="OrthoDB" id="3465773at2"/>
<protein>
    <submittedName>
        <fullName evidence="2">SGNH/GDSL hydrolase family protein</fullName>
    </submittedName>
</protein>
<comment type="caution">
    <text evidence="2">The sequence shown here is derived from an EMBL/GenBank/DDBJ whole genome shotgun (WGS) entry which is preliminary data.</text>
</comment>
<dbReference type="Pfam" id="PF13472">
    <property type="entry name" value="Lipase_GDSL_2"/>
    <property type="match status" value="1"/>
</dbReference>
<dbReference type="InterPro" id="IPR013830">
    <property type="entry name" value="SGNH_hydro"/>
</dbReference>